<evidence type="ECO:0000256" key="9">
    <source>
        <dbReference type="PIRSR" id="PIRSR610347-1"/>
    </source>
</evidence>
<accession>A0A8T2U0U8</accession>
<dbReference type="PANTHER" id="PTHR12415">
    <property type="entry name" value="TYROSYL-DNA PHOSPHODIESTERASE 1"/>
    <property type="match status" value="1"/>
</dbReference>
<dbReference type="Gene3D" id="3.30.870.10">
    <property type="entry name" value="Endonuclease Chain A"/>
    <property type="match status" value="1"/>
</dbReference>
<dbReference type="GO" id="GO:0003697">
    <property type="term" value="F:single-stranded DNA binding"/>
    <property type="evidence" value="ECO:0007669"/>
    <property type="project" value="TreeGrafter"/>
</dbReference>
<evidence type="ECO:0000256" key="10">
    <source>
        <dbReference type="PIRSR" id="PIRSR610347-2"/>
    </source>
</evidence>
<dbReference type="GO" id="GO:0004527">
    <property type="term" value="F:exonuclease activity"/>
    <property type="evidence" value="ECO:0007669"/>
    <property type="project" value="UniProtKB-KW"/>
</dbReference>
<keyword evidence="8" id="KW-0539">Nucleus</keyword>
<dbReference type="PANTHER" id="PTHR12415:SF0">
    <property type="entry name" value="TYROSYL-DNA PHOSPHODIESTERASE 1"/>
    <property type="match status" value="1"/>
</dbReference>
<organism evidence="11 12">
    <name type="scientific">Ceratopteris richardii</name>
    <name type="common">Triangle waterfern</name>
    <dbReference type="NCBI Taxonomy" id="49495"/>
    <lineage>
        <taxon>Eukaryota</taxon>
        <taxon>Viridiplantae</taxon>
        <taxon>Streptophyta</taxon>
        <taxon>Embryophyta</taxon>
        <taxon>Tracheophyta</taxon>
        <taxon>Polypodiopsida</taxon>
        <taxon>Polypodiidae</taxon>
        <taxon>Polypodiales</taxon>
        <taxon>Pteridineae</taxon>
        <taxon>Pteridaceae</taxon>
        <taxon>Parkerioideae</taxon>
        <taxon>Ceratopteris</taxon>
    </lineage>
</organism>
<keyword evidence="6" id="KW-0269">Exonuclease</keyword>
<evidence type="ECO:0000256" key="6">
    <source>
        <dbReference type="ARBA" id="ARBA00022839"/>
    </source>
</evidence>
<evidence type="ECO:0000256" key="7">
    <source>
        <dbReference type="ARBA" id="ARBA00023204"/>
    </source>
</evidence>
<evidence type="ECO:0000313" key="11">
    <source>
        <dbReference type="EMBL" id="KAH7428258.1"/>
    </source>
</evidence>
<feature type="binding site" evidence="10">
    <location>
        <position position="299"/>
    </location>
    <ligand>
        <name>substrate</name>
    </ligand>
</feature>
<evidence type="ECO:0000256" key="3">
    <source>
        <dbReference type="ARBA" id="ARBA00022722"/>
    </source>
</evidence>
<keyword evidence="5" id="KW-0378">Hydrolase</keyword>
<dbReference type="EMBL" id="CM035415">
    <property type="protein sequence ID" value="KAH7428258.1"/>
    <property type="molecule type" value="Genomic_DNA"/>
</dbReference>
<dbReference type="CDD" id="cd09122">
    <property type="entry name" value="PLDc_Tdp1_1"/>
    <property type="match status" value="1"/>
</dbReference>
<keyword evidence="7" id="KW-0234">DNA repair</keyword>
<keyword evidence="4" id="KW-0227">DNA damage</keyword>
<dbReference type="GO" id="GO:0005634">
    <property type="term" value="C:nucleus"/>
    <property type="evidence" value="ECO:0007669"/>
    <property type="project" value="UniProtKB-SubCell"/>
</dbReference>
<dbReference type="Pfam" id="PF06087">
    <property type="entry name" value="Tyr-DNA_phospho"/>
    <property type="match status" value="1"/>
</dbReference>
<evidence type="ECO:0000313" key="12">
    <source>
        <dbReference type="Proteomes" id="UP000825935"/>
    </source>
</evidence>
<evidence type="ECO:0000256" key="8">
    <source>
        <dbReference type="ARBA" id="ARBA00023242"/>
    </source>
</evidence>
<evidence type="ECO:0000256" key="5">
    <source>
        <dbReference type="ARBA" id="ARBA00022801"/>
    </source>
</evidence>
<protein>
    <recommendedName>
        <fullName evidence="13">Tyrosyl-DNA phosphodiesterase 1</fullName>
    </recommendedName>
</protein>
<dbReference type="GO" id="GO:0017005">
    <property type="term" value="F:3'-tyrosyl-DNA phosphodiesterase activity"/>
    <property type="evidence" value="ECO:0007669"/>
    <property type="project" value="TreeGrafter"/>
</dbReference>
<dbReference type="SUPFAM" id="SSF56024">
    <property type="entry name" value="Phospholipase D/nuclease"/>
    <property type="match status" value="2"/>
</dbReference>
<dbReference type="GO" id="GO:0003690">
    <property type="term" value="F:double-stranded DNA binding"/>
    <property type="evidence" value="ECO:0007669"/>
    <property type="project" value="TreeGrafter"/>
</dbReference>
<dbReference type="AlphaFoldDB" id="A0A8T2U0U8"/>
<dbReference type="GO" id="GO:0006281">
    <property type="term" value="P:DNA repair"/>
    <property type="evidence" value="ECO:0007669"/>
    <property type="project" value="UniProtKB-KW"/>
</dbReference>
<comment type="caution">
    <text evidence="11">The sequence shown here is derived from an EMBL/GenBank/DDBJ whole genome shotgun (WGS) entry which is preliminary data.</text>
</comment>
<dbReference type="PROSITE" id="PS51257">
    <property type="entry name" value="PROKAR_LIPOPROTEIN"/>
    <property type="match status" value="1"/>
</dbReference>
<feature type="active site" description="Nucleophile" evidence="9">
    <location>
        <position position="297"/>
    </location>
</feature>
<evidence type="ECO:0000256" key="1">
    <source>
        <dbReference type="ARBA" id="ARBA00004123"/>
    </source>
</evidence>
<comment type="subcellular location">
    <subcellularLocation>
        <location evidence="1">Nucleus</location>
    </subcellularLocation>
</comment>
<gene>
    <name evidence="11" type="ORF">KP509_10G083500</name>
</gene>
<dbReference type="InterPro" id="IPR010347">
    <property type="entry name" value="Tdp1"/>
</dbReference>
<proteinExistence type="inferred from homology"/>
<evidence type="ECO:0000256" key="2">
    <source>
        <dbReference type="ARBA" id="ARBA00010205"/>
    </source>
</evidence>
<reference evidence="11" key="1">
    <citation type="submission" date="2021-08" db="EMBL/GenBank/DDBJ databases">
        <title>WGS assembly of Ceratopteris richardii.</title>
        <authorList>
            <person name="Marchant D.B."/>
            <person name="Chen G."/>
            <person name="Jenkins J."/>
            <person name="Shu S."/>
            <person name="Leebens-Mack J."/>
            <person name="Grimwood J."/>
            <person name="Schmutz J."/>
            <person name="Soltis P."/>
            <person name="Soltis D."/>
            <person name="Chen Z.-H."/>
        </authorList>
    </citation>
    <scope>NUCLEOTIDE SEQUENCE</scope>
    <source>
        <strain evidence="11">Whitten #5841</strain>
        <tissue evidence="11">Leaf</tissue>
    </source>
</reference>
<name>A0A8T2U0U8_CERRI</name>
<evidence type="ECO:0008006" key="13">
    <source>
        <dbReference type="Google" id="ProtNLM"/>
    </source>
</evidence>
<keyword evidence="12" id="KW-1185">Reference proteome</keyword>
<comment type="similarity">
    <text evidence="2">Belongs to the tyrosyl-DNA phosphodiesterase family.</text>
</comment>
<dbReference type="Proteomes" id="UP000825935">
    <property type="component" value="Chromosome 10"/>
</dbReference>
<sequence>MHQLLKSARVLANEPFAYSTLLVSCSFSFASKPSSLSTRRISCCFTMLHPWEGQNPIIVKKGTLRHELKCAGKISICAGDIVELLPRKLAFQLRDISCGEKMVLNTPEEKELLAKRKRQELEDEALAKASQAIEDEHGQTSYAAHASGVKLDDSGTSLCSKRDCKQLKFTHGQCPRIFQLLKVKGLPRWANAGCLDIQDVIEGDILFALLSNYMVDIDWLLSGWPIDTMCWFRGADVGKNLLLLKDIFKACPLLERIPQAVIVHGESGGSLDRLKTQKPSHWLLHNPPLPLSYGTHHSKAMVLLYQTGVRVIVHTANLIYVDWNNKTQGLWMQDFPYKNEDTKGCTSLFEEDFVEYLEALQDPLKETSMKLTSPTEMIRFVTSCYQGENEELEEKTMLKFPVPYKLPPDGYSTQDVPWSWDRHYTKPDTYGELWPRAIKIYGTKQDK</sequence>
<evidence type="ECO:0000256" key="4">
    <source>
        <dbReference type="ARBA" id="ARBA00022763"/>
    </source>
</evidence>
<keyword evidence="3" id="KW-0540">Nuclease</keyword>
<dbReference type="OrthoDB" id="47785at2759"/>